<proteinExistence type="predicted"/>
<reference evidence="1 2" key="1">
    <citation type="submission" date="2019-07" db="EMBL/GenBank/DDBJ databases">
        <title>Whole genome shotgun sequence of Methylobacterium haplocladii NBRC 107714.</title>
        <authorList>
            <person name="Hosoyama A."/>
            <person name="Uohara A."/>
            <person name="Ohji S."/>
            <person name="Ichikawa N."/>
        </authorList>
    </citation>
    <scope>NUCLEOTIDE SEQUENCE [LARGE SCALE GENOMIC DNA]</scope>
    <source>
        <strain evidence="1 2">NBRC 107714</strain>
    </source>
</reference>
<evidence type="ECO:0000313" key="1">
    <source>
        <dbReference type="EMBL" id="GEP00551.1"/>
    </source>
</evidence>
<accession>A0A512IS89</accession>
<name>A0A512IS89_9HYPH</name>
<dbReference type="Proteomes" id="UP000321258">
    <property type="component" value="Unassembled WGS sequence"/>
</dbReference>
<dbReference type="RefSeq" id="WP_147079934.1">
    <property type="nucleotide sequence ID" value="NZ_BJZT01000032.1"/>
</dbReference>
<comment type="caution">
    <text evidence="1">The sequence shown here is derived from an EMBL/GenBank/DDBJ whole genome shotgun (WGS) entry which is preliminary data.</text>
</comment>
<protein>
    <submittedName>
        <fullName evidence="1">Uncharacterized protein</fullName>
    </submittedName>
</protein>
<organism evidence="1 2">
    <name type="scientific">Methylobacterium haplocladii</name>
    <dbReference type="NCBI Taxonomy" id="1176176"/>
    <lineage>
        <taxon>Bacteria</taxon>
        <taxon>Pseudomonadati</taxon>
        <taxon>Pseudomonadota</taxon>
        <taxon>Alphaproteobacteria</taxon>
        <taxon>Hyphomicrobiales</taxon>
        <taxon>Methylobacteriaceae</taxon>
        <taxon>Methylobacterium</taxon>
    </lineage>
</organism>
<dbReference type="AlphaFoldDB" id="A0A512IS89"/>
<sequence>MPAESQDGLHRIVIAGTYGSADIAAERTAEGAVITMGVPGEGIDVDAHLDPKELLRFAEWVLAVAIAHGARP</sequence>
<dbReference type="EMBL" id="BJZT01000032">
    <property type="protein sequence ID" value="GEP00551.1"/>
    <property type="molecule type" value="Genomic_DNA"/>
</dbReference>
<gene>
    <name evidence="1" type="ORF">MHA02_29380</name>
</gene>
<keyword evidence="2" id="KW-1185">Reference proteome</keyword>
<evidence type="ECO:0000313" key="2">
    <source>
        <dbReference type="Proteomes" id="UP000321258"/>
    </source>
</evidence>